<evidence type="ECO:0000313" key="7">
    <source>
        <dbReference type="EMBL" id="MDS1820822.1"/>
    </source>
</evidence>
<evidence type="ECO:0000256" key="1">
    <source>
        <dbReference type="ARBA" id="ARBA00004365"/>
    </source>
</evidence>
<dbReference type="PANTHER" id="PTHR42792:SF1">
    <property type="entry name" value="FLAGELLAR HOOK-ASSOCIATED PROTEIN 3"/>
    <property type="match status" value="1"/>
</dbReference>
<accession>A0AAW8PXZ6</accession>
<dbReference type="AlphaFoldDB" id="A0AAW8PXZ6"/>
<gene>
    <name evidence="7" type="ORF">QX249_09160</name>
</gene>
<reference evidence="7" key="1">
    <citation type="submission" date="2023-06" db="EMBL/GenBank/DDBJ databases">
        <title>Genomic Diversity of Vibrio spp. and Metagenomic Analysis of Pathogens in Florida Gulf Coastal Waters Following Hurricane Ian.</title>
        <authorList>
            <person name="Brumfield K.D."/>
        </authorList>
    </citation>
    <scope>NUCLEOTIDE SEQUENCE</scope>
    <source>
        <strain evidence="7">WBS2B-138</strain>
    </source>
</reference>
<organism evidence="7 8">
    <name type="scientific">Vibrio parahaemolyticus</name>
    <dbReference type="NCBI Taxonomy" id="670"/>
    <lineage>
        <taxon>Bacteria</taxon>
        <taxon>Pseudomonadati</taxon>
        <taxon>Pseudomonadota</taxon>
        <taxon>Gammaproteobacteria</taxon>
        <taxon>Vibrionales</taxon>
        <taxon>Vibrionaceae</taxon>
        <taxon>Vibrio</taxon>
    </lineage>
</organism>
<name>A0AAW8PXZ6_VIBPH</name>
<sequence>MRVTTNGMFQHISESSGNHFNAISEQMQHTQYRVLQSGDDPIAQGRIINLKKSISDLTQYKMSAQVLQTELSEIESRTKSYGELFNQLNTLIGKVSSGTMNSNDLIQQSKQMDGMMDDLAQILNTKNTNGEYMFGGTATDTPPFVKEKQMIEIDGVDREVEIWVYKGNDEKKFTQIGASVSLPSSAIGSELVSANGESIFEAVAKAQFYLSQGEDLPNNVLDEVEVSFKGLLDQRIGFQSEIGHAYSTAERNTNMYQGMIDEYTKLLSNTQDADYISVVTEIKKQQQIMTALSQSSKVLMEMAQLKFT</sequence>
<dbReference type="Proteomes" id="UP001253193">
    <property type="component" value="Unassembled WGS sequence"/>
</dbReference>
<proteinExistence type="inferred from homology"/>
<comment type="subcellular location">
    <subcellularLocation>
        <location evidence="1">Bacterial flagellum</location>
    </subcellularLocation>
    <subcellularLocation>
        <location evidence="2">Secreted</location>
    </subcellularLocation>
</comment>
<keyword evidence="4" id="KW-0964">Secreted</keyword>
<dbReference type="RefSeq" id="WP_311019602.1">
    <property type="nucleotide sequence ID" value="NZ_JAUHGG010000003.1"/>
</dbReference>
<evidence type="ECO:0000256" key="4">
    <source>
        <dbReference type="ARBA" id="ARBA00022525"/>
    </source>
</evidence>
<keyword evidence="5" id="KW-0975">Bacterial flagellum</keyword>
<comment type="similarity">
    <text evidence="3">Belongs to the bacterial flagellin family.</text>
</comment>
<dbReference type="SUPFAM" id="SSF64518">
    <property type="entry name" value="Phase 1 flagellin"/>
    <property type="match status" value="1"/>
</dbReference>
<dbReference type="GO" id="GO:0005576">
    <property type="term" value="C:extracellular region"/>
    <property type="evidence" value="ECO:0007669"/>
    <property type="project" value="UniProtKB-SubCell"/>
</dbReference>
<evidence type="ECO:0000256" key="5">
    <source>
        <dbReference type="ARBA" id="ARBA00023143"/>
    </source>
</evidence>
<dbReference type="Pfam" id="PF00669">
    <property type="entry name" value="Flagellin_N"/>
    <property type="match status" value="1"/>
</dbReference>
<dbReference type="GO" id="GO:0009288">
    <property type="term" value="C:bacterial-type flagellum"/>
    <property type="evidence" value="ECO:0007669"/>
    <property type="project" value="UniProtKB-SubCell"/>
</dbReference>
<dbReference type="InterPro" id="IPR001492">
    <property type="entry name" value="Flagellin"/>
</dbReference>
<evidence type="ECO:0000256" key="3">
    <source>
        <dbReference type="ARBA" id="ARBA00005709"/>
    </source>
</evidence>
<dbReference type="InterPro" id="IPR001029">
    <property type="entry name" value="Flagellin_N"/>
</dbReference>
<feature type="domain" description="Flagellin N-terminal" evidence="6">
    <location>
        <begin position="30"/>
        <end position="139"/>
    </location>
</feature>
<evidence type="ECO:0000259" key="6">
    <source>
        <dbReference type="Pfam" id="PF00669"/>
    </source>
</evidence>
<evidence type="ECO:0000256" key="2">
    <source>
        <dbReference type="ARBA" id="ARBA00004613"/>
    </source>
</evidence>
<evidence type="ECO:0000313" key="8">
    <source>
        <dbReference type="Proteomes" id="UP001253193"/>
    </source>
</evidence>
<comment type="caution">
    <text evidence="7">The sequence shown here is derived from an EMBL/GenBank/DDBJ whole genome shotgun (WGS) entry which is preliminary data.</text>
</comment>
<dbReference type="EMBL" id="JAUHGG010000003">
    <property type="protein sequence ID" value="MDS1820822.1"/>
    <property type="molecule type" value="Genomic_DNA"/>
</dbReference>
<dbReference type="PANTHER" id="PTHR42792">
    <property type="entry name" value="FLAGELLIN"/>
    <property type="match status" value="1"/>
</dbReference>
<dbReference type="Gene3D" id="1.20.1330.10">
    <property type="entry name" value="f41 fragment of flagellin, N-terminal domain"/>
    <property type="match status" value="1"/>
</dbReference>
<protein>
    <recommendedName>
        <fullName evidence="6">Flagellin N-terminal domain-containing protein</fullName>
    </recommendedName>
</protein>
<dbReference type="GO" id="GO:0005198">
    <property type="term" value="F:structural molecule activity"/>
    <property type="evidence" value="ECO:0007669"/>
    <property type="project" value="InterPro"/>
</dbReference>